<gene>
    <name evidence="1" type="ORF">SBF1_1880005</name>
</gene>
<dbReference type="Proteomes" id="UP000238916">
    <property type="component" value="Unassembled WGS sequence"/>
</dbReference>
<sequence length="79" mass="8775">METDATRDQSFNLPSGTNCYYAQAVEEATTFIGPDFILFERKVAGVAHPWCTLFTMLVCLRPSRALGESRRGKVSQTGE</sequence>
<accession>A0A2U3KDU9</accession>
<evidence type="ECO:0000313" key="2">
    <source>
        <dbReference type="Proteomes" id="UP000238916"/>
    </source>
</evidence>
<reference evidence="2" key="1">
    <citation type="submission" date="2018-02" db="EMBL/GenBank/DDBJ databases">
        <authorList>
            <person name="Hausmann B."/>
        </authorList>
    </citation>
    <scope>NUCLEOTIDE SEQUENCE [LARGE SCALE GENOMIC DNA]</scope>
    <source>
        <strain evidence="2">Peat soil MAG SbF1</strain>
    </source>
</reference>
<protein>
    <submittedName>
        <fullName evidence="1">Uncharacterized protein</fullName>
    </submittedName>
</protein>
<name>A0A2U3KDU9_9FIRM</name>
<dbReference type="EMBL" id="OMOF01000099">
    <property type="protein sequence ID" value="SPF37819.1"/>
    <property type="molecule type" value="Genomic_DNA"/>
</dbReference>
<proteinExistence type="predicted"/>
<evidence type="ECO:0000313" key="1">
    <source>
        <dbReference type="EMBL" id="SPF37819.1"/>
    </source>
</evidence>
<dbReference type="AlphaFoldDB" id="A0A2U3KDU9"/>
<organism evidence="1 2">
    <name type="scientific">Candidatus Desulfosporosinus infrequens</name>
    <dbReference type="NCBI Taxonomy" id="2043169"/>
    <lineage>
        <taxon>Bacteria</taxon>
        <taxon>Bacillati</taxon>
        <taxon>Bacillota</taxon>
        <taxon>Clostridia</taxon>
        <taxon>Eubacteriales</taxon>
        <taxon>Desulfitobacteriaceae</taxon>
        <taxon>Desulfosporosinus</taxon>
    </lineage>
</organism>